<accession>A0A0A9EI85</accession>
<protein>
    <submittedName>
        <fullName evidence="1">Uncharacterized protein</fullName>
    </submittedName>
</protein>
<name>A0A0A9EI85_ARUDO</name>
<evidence type="ECO:0000313" key="1">
    <source>
        <dbReference type="EMBL" id="JAD95757.1"/>
    </source>
</evidence>
<organism evidence="1">
    <name type="scientific">Arundo donax</name>
    <name type="common">Giant reed</name>
    <name type="synonym">Donax arundinaceus</name>
    <dbReference type="NCBI Taxonomy" id="35708"/>
    <lineage>
        <taxon>Eukaryota</taxon>
        <taxon>Viridiplantae</taxon>
        <taxon>Streptophyta</taxon>
        <taxon>Embryophyta</taxon>
        <taxon>Tracheophyta</taxon>
        <taxon>Spermatophyta</taxon>
        <taxon>Magnoliopsida</taxon>
        <taxon>Liliopsida</taxon>
        <taxon>Poales</taxon>
        <taxon>Poaceae</taxon>
        <taxon>PACMAD clade</taxon>
        <taxon>Arundinoideae</taxon>
        <taxon>Arundineae</taxon>
        <taxon>Arundo</taxon>
    </lineage>
</organism>
<sequence length="60" mass="6624">MVRKNCGRTHIEGGVRCESENLTMTSKSIKIISLCKNISSIGSHIQTRATKKHQGRNVKG</sequence>
<dbReference type="AlphaFoldDB" id="A0A0A9EI85"/>
<dbReference type="EMBL" id="GBRH01202138">
    <property type="protein sequence ID" value="JAD95757.1"/>
    <property type="molecule type" value="Transcribed_RNA"/>
</dbReference>
<reference evidence="1" key="1">
    <citation type="submission" date="2014-09" db="EMBL/GenBank/DDBJ databases">
        <authorList>
            <person name="Magalhaes I.L.F."/>
            <person name="Oliveira U."/>
            <person name="Santos F.R."/>
            <person name="Vidigal T.H.D.A."/>
            <person name="Brescovit A.D."/>
            <person name="Santos A.J."/>
        </authorList>
    </citation>
    <scope>NUCLEOTIDE SEQUENCE</scope>
    <source>
        <tissue evidence="1">Shoot tissue taken approximately 20 cm above the soil surface</tissue>
    </source>
</reference>
<reference evidence="1" key="2">
    <citation type="journal article" date="2015" name="Data Brief">
        <title>Shoot transcriptome of the giant reed, Arundo donax.</title>
        <authorList>
            <person name="Barrero R.A."/>
            <person name="Guerrero F.D."/>
            <person name="Moolhuijzen P."/>
            <person name="Goolsby J.A."/>
            <person name="Tidwell J."/>
            <person name="Bellgard S.E."/>
            <person name="Bellgard M.I."/>
        </authorList>
    </citation>
    <scope>NUCLEOTIDE SEQUENCE</scope>
    <source>
        <tissue evidence="1">Shoot tissue taken approximately 20 cm above the soil surface</tissue>
    </source>
</reference>
<proteinExistence type="predicted"/>